<dbReference type="InParanoid" id="A0A286UGF1"/>
<keyword evidence="2" id="KW-1185">Reference proteome</keyword>
<evidence type="ECO:0000313" key="2">
    <source>
        <dbReference type="Proteomes" id="UP000217199"/>
    </source>
</evidence>
<sequence>MDDRGLNLHRLLHCIESLVLRINYVRTPHCDSPITAWNRFVDLPPNAISWRQIDSAPPLSPRELHGSGYPQTINKWTSAFIFFEL</sequence>
<dbReference type="AlphaFoldDB" id="A0A286UGF1"/>
<protein>
    <submittedName>
        <fullName evidence="1">Uncharacterized protein</fullName>
    </submittedName>
</protein>
<organism evidence="1 2">
    <name type="scientific">Pyrrhoderma noxium</name>
    <dbReference type="NCBI Taxonomy" id="2282107"/>
    <lineage>
        <taxon>Eukaryota</taxon>
        <taxon>Fungi</taxon>
        <taxon>Dikarya</taxon>
        <taxon>Basidiomycota</taxon>
        <taxon>Agaricomycotina</taxon>
        <taxon>Agaricomycetes</taxon>
        <taxon>Hymenochaetales</taxon>
        <taxon>Hymenochaetaceae</taxon>
        <taxon>Pyrrhoderma</taxon>
    </lineage>
</organism>
<gene>
    <name evidence="1" type="ORF">PNOK_0540600</name>
</gene>
<accession>A0A286UGF1</accession>
<name>A0A286UGF1_9AGAM</name>
<evidence type="ECO:0000313" key="1">
    <source>
        <dbReference type="EMBL" id="PAV18564.1"/>
    </source>
</evidence>
<dbReference type="EMBL" id="NBII01000005">
    <property type="protein sequence ID" value="PAV18564.1"/>
    <property type="molecule type" value="Genomic_DNA"/>
</dbReference>
<reference evidence="1 2" key="1">
    <citation type="journal article" date="2017" name="Mol. Ecol.">
        <title>Comparative and population genomic landscape of Phellinus noxius: A hypervariable fungus causing root rot in trees.</title>
        <authorList>
            <person name="Chung C.L."/>
            <person name="Lee T.J."/>
            <person name="Akiba M."/>
            <person name="Lee H.H."/>
            <person name="Kuo T.H."/>
            <person name="Liu D."/>
            <person name="Ke H.M."/>
            <person name="Yokoi T."/>
            <person name="Roa M.B."/>
            <person name="Lu M.J."/>
            <person name="Chang Y.Y."/>
            <person name="Ann P.J."/>
            <person name="Tsai J.N."/>
            <person name="Chen C.Y."/>
            <person name="Tzean S.S."/>
            <person name="Ota Y."/>
            <person name="Hattori T."/>
            <person name="Sahashi N."/>
            <person name="Liou R.F."/>
            <person name="Kikuchi T."/>
            <person name="Tsai I.J."/>
        </authorList>
    </citation>
    <scope>NUCLEOTIDE SEQUENCE [LARGE SCALE GENOMIC DNA]</scope>
    <source>
        <strain evidence="1 2">FFPRI411160</strain>
    </source>
</reference>
<comment type="caution">
    <text evidence="1">The sequence shown here is derived from an EMBL/GenBank/DDBJ whole genome shotgun (WGS) entry which is preliminary data.</text>
</comment>
<proteinExistence type="predicted"/>
<dbReference type="Proteomes" id="UP000217199">
    <property type="component" value="Unassembled WGS sequence"/>
</dbReference>